<dbReference type="GO" id="GO:0055085">
    <property type="term" value="P:transmembrane transport"/>
    <property type="evidence" value="ECO:0007669"/>
    <property type="project" value="InterPro"/>
</dbReference>
<dbReference type="InterPro" id="IPR006260">
    <property type="entry name" value="TonB/TolA_C"/>
</dbReference>
<dbReference type="NCBIfam" id="TIGR01352">
    <property type="entry name" value="tonB_Cterm"/>
    <property type="match status" value="1"/>
</dbReference>
<dbReference type="Gene3D" id="3.30.1150.10">
    <property type="match status" value="1"/>
</dbReference>
<dbReference type="GO" id="GO:0031992">
    <property type="term" value="F:energy transducer activity"/>
    <property type="evidence" value="ECO:0007669"/>
    <property type="project" value="TreeGrafter"/>
</dbReference>
<keyword evidence="7" id="KW-0653">Protein transport</keyword>
<dbReference type="PROSITE" id="PS52015">
    <property type="entry name" value="TONB_CTD"/>
    <property type="match status" value="1"/>
</dbReference>
<feature type="domain" description="TonB C-terminal" evidence="11">
    <location>
        <begin position="327"/>
        <end position="418"/>
    </location>
</feature>
<feature type="transmembrane region" description="Helical" evidence="10">
    <location>
        <begin position="6"/>
        <end position="25"/>
    </location>
</feature>
<dbReference type="Pfam" id="PF03544">
    <property type="entry name" value="TonB_C"/>
    <property type="match status" value="1"/>
</dbReference>
<evidence type="ECO:0000259" key="11">
    <source>
        <dbReference type="PROSITE" id="PS52015"/>
    </source>
</evidence>
<comment type="subcellular location">
    <subcellularLocation>
        <location evidence="1">Cell inner membrane</location>
        <topology evidence="1">Single-pass membrane protein</topology>
        <orientation evidence="1">Periplasmic side</orientation>
    </subcellularLocation>
</comment>
<comment type="similarity">
    <text evidence="2">Belongs to the TonB family.</text>
</comment>
<gene>
    <name evidence="12" type="ORF">QYS48_16040</name>
</gene>
<keyword evidence="6 10" id="KW-0812">Transmembrane</keyword>
<name>A0AA49J9Z7_9BACT</name>
<dbReference type="AlphaFoldDB" id="A0AA49J9Z7"/>
<proteinExistence type="inferred from homology"/>
<feature type="transmembrane region" description="Helical" evidence="10">
    <location>
        <begin position="37"/>
        <end position="62"/>
    </location>
</feature>
<dbReference type="GO" id="GO:0098797">
    <property type="term" value="C:plasma membrane protein complex"/>
    <property type="evidence" value="ECO:0007669"/>
    <property type="project" value="TreeGrafter"/>
</dbReference>
<dbReference type="PANTHER" id="PTHR33446">
    <property type="entry name" value="PROTEIN TONB-RELATED"/>
    <property type="match status" value="1"/>
</dbReference>
<dbReference type="GO" id="GO:0015031">
    <property type="term" value="P:protein transport"/>
    <property type="evidence" value="ECO:0007669"/>
    <property type="project" value="UniProtKB-KW"/>
</dbReference>
<dbReference type="InterPro" id="IPR037682">
    <property type="entry name" value="TonB_C"/>
</dbReference>
<evidence type="ECO:0000256" key="5">
    <source>
        <dbReference type="ARBA" id="ARBA00022519"/>
    </source>
</evidence>
<evidence type="ECO:0000313" key="12">
    <source>
        <dbReference type="EMBL" id="WKK83779.1"/>
    </source>
</evidence>
<keyword evidence="8 10" id="KW-1133">Transmembrane helix</keyword>
<evidence type="ECO:0000256" key="8">
    <source>
        <dbReference type="ARBA" id="ARBA00022989"/>
    </source>
</evidence>
<keyword evidence="5" id="KW-0997">Cell inner membrane</keyword>
<dbReference type="InterPro" id="IPR051045">
    <property type="entry name" value="TonB-dependent_transducer"/>
</dbReference>
<evidence type="ECO:0000256" key="3">
    <source>
        <dbReference type="ARBA" id="ARBA00022448"/>
    </source>
</evidence>
<evidence type="ECO:0000256" key="2">
    <source>
        <dbReference type="ARBA" id="ARBA00006555"/>
    </source>
</evidence>
<feature type="transmembrane region" description="Helical" evidence="10">
    <location>
        <begin position="268"/>
        <end position="286"/>
    </location>
</feature>
<feature type="transmembrane region" description="Helical" evidence="10">
    <location>
        <begin position="96"/>
        <end position="114"/>
    </location>
</feature>
<dbReference type="PANTHER" id="PTHR33446:SF2">
    <property type="entry name" value="PROTEIN TONB"/>
    <property type="match status" value="1"/>
</dbReference>
<dbReference type="Proteomes" id="UP001244443">
    <property type="component" value="Chromosome"/>
</dbReference>
<evidence type="ECO:0000313" key="13">
    <source>
        <dbReference type="Proteomes" id="UP001244443"/>
    </source>
</evidence>
<evidence type="ECO:0000256" key="1">
    <source>
        <dbReference type="ARBA" id="ARBA00004383"/>
    </source>
</evidence>
<evidence type="ECO:0000256" key="10">
    <source>
        <dbReference type="SAM" id="Phobius"/>
    </source>
</evidence>
<protein>
    <submittedName>
        <fullName evidence="12">M56 family metallopeptidase</fullName>
    </submittedName>
</protein>
<sequence>MDSIIYILKAHLLFIILGSFFHFFLRKEKNFHFNRFYLLGAYFISIIAPFLEFNFFNTVIIIDTSIVENSINDSKIIQESVGNAGTSLNLYQILKYVYLTLCIGSVSIFIIRFIKSYSQFNLVIRNSKFDYRSKVYWVENDIPALTFITKTLLPLKLQNNQEKDIIIKHEESHRKGLHFIDIFCIELCSSILILNPLNRLIKRYVVENHEYIADHYASKATEKNNYVNLLIRETVNNNSFKLASFFAKPSILNRLDMLKNNNTSSNKTIVAALLFFITSFIFSCNFNQNEEIVLAKDINTATVEEAIQITDKIFNVVEKQAEPKNGIQEFYNQLSEEMEGLYPEEAIENKIEGVVYLQFIIEKDGSFSNIQAVKGIGYGCDELAIEVLKKQGKWNPGKQNGNIVRSRRVIPIRFQINS</sequence>
<keyword evidence="13" id="KW-1185">Reference proteome</keyword>
<dbReference type="EMBL" id="CP129970">
    <property type="protein sequence ID" value="WKK83779.1"/>
    <property type="molecule type" value="Genomic_DNA"/>
</dbReference>
<evidence type="ECO:0000256" key="7">
    <source>
        <dbReference type="ARBA" id="ARBA00022927"/>
    </source>
</evidence>
<evidence type="ECO:0000256" key="9">
    <source>
        <dbReference type="ARBA" id="ARBA00023136"/>
    </source>
</evidence>
<reference evidence="12" key="1">
    <citation type="submission" date="2023-08" db="EMBL/GenBank/DDBJ databases">
        <title>Comparative genomics and taxonomic characterization of three novel marine species of genus Marivirga.</title>
        <authorList>
            <person name="Muhammad N."/>
            <person name="Kim S.-G."/>
        </authorList>
    </citation>
    <scope>NUCLEOTIDE SEQUENCE [LARGE SCALE GENOMIC DNA]</scope>
    <source>
        <strain evidence="12">ABR2-2</strain>
    </source>
</reference>
<dbReference type="SUPFAM" id="SSF74653">
    <property type="entry name" value="TolA/TonB C-terminal domain"/>
    <property type="match status" value="1"/>
</dbReference>
<organism evidence="12 13">
    <name type="scientific">Marivirga arenosa</name>
    <dbReference type="NCBI Taxonomy" id="3059076"/>
    <lineage>
        <taxon>Bacteria</taxon>
        <taxon>Pseudomonadati</taxon>
        <taxon>Bacteroidota</taxon>
        <taxon>Cytophagia</taxon>
        <taxon>Cytophagales</taxon>
        <taxon>Marivirgaceae</taxon>
        <taxon>Marivirga</taxon>
    </lineage>
</organism>
<dbReference type="RefSeq" id="WP_302099978.1">
    <property type="nucleotide sequence ID" value="NZ_CP129970.2"/>
</dbReference>
<evidence type="ECO:0000256" key="4">
    <source>
        <dbReference type="ARBA" id="ARBA00022475"/>
    </source>
</evidence>
<accession>A0AA49J9Z7</accession>
<keyword evidence="3" id="KW-0813">Transport</keyword>
<evidence type="ECO:0000256" key="6">
    <source>
        <dbReference type="ARBA" id="ARBA00022692"/>
    </source>
</evidence>
<keyword evidence="9 10" id="KW-0472">Membrane</keyword>
<keyword evidence="4" id="KW-1003">Cell membrane</keyword>